<dbReference type="Pfam" id="PF01384">
    <property type="entry name" value="PHO4"/>
    <property type="match status" value="1"/>
</dbReference>
<sequence length="859" mass="92013">GSAPACPWRGDPRPSVRPSVCLSARGNDGASDPQEPQETPPSLRREGAEGRAAPTPAPRDRGGEGAWLPPYRKWVAAGPACKAQAQRGRVTWGACPSAAPINRTGVPSEGDRIGGRSHAAEAPVGCSFSRPLGERKKERRKKEREKAKAQSSRELPASSRPQKAVSPTGIMEATTAAVAALADFVTGGTAAGGPAPGGPLVAFLWMLILGFVIAFVLAFSVGANDVANSFGTAVGSGVVTLRQACILASVFETVGSVLLGAKVSETIRKGLIDVEMYNTTQELLMAGSISAMFVLSWFISPLLSGIMSAVLFFLVRTFILSKVDPVPNGLRALPIFYACTIGINLFSIMYSGAPLLGFDKLPLWGIVLISAGSAVVCALVVWFFVCPRMKKKIEKEIKSSPSESPLMRKKSSLKESEEMKASTNTRMDDEEQSPTAEESSVPHRAAAVEERVVSFNLGDLEEIPERERLPRVEMKETSLDSSEWILGWEWGRVGGPPQQAPGQGVPPGASGWRPEACVSLSCLLSPGPHVPTGSVQFPNGNLVQFNQAVSNQMSSSGHYHTVHKDSGLYKELLHKLHLAKVGDCMGDSGDKPLRRNNSYTSYTMAICGMPLDAFRPKEPEPKAGEEVEKLSWAGADSKKRIRMDSYTSYCNAVADAHPADVDLRKAEMGVSNRKGSSSSLDEWHDQDKPEVSLLFQFLQILTACFGSFAHGGNDVSNAIGPLVALYLVYQTGDVSSKAATPIWLLLYGGVGICTGLWIWGRRVIQTMGKDLTPITPSSGFSIELASALTVVIASNVGLPISTTHCKVGSVVSVGWLRSKKAVDWRLFRNIFMAWFVTVPIAGFISAAIMALLKYPILGA</sequence>
<name>A0ABQ7T003_PHRPL</name>
<comment type="caution">
    <text evidence="11">The sequence shown here is derived from an EMBL/GenBank/DDBJ whole genome shotgun (WGS) entry which is preliminary data.</text>
</comment>
<feature type="transmembrane region" description="Helical" evidence="9">
    <location>
        <begin position="200"/>
        <end position="221"/>
    </location>
</feature>
<dbReference type="EMBL" id="JAIPUX010003283">
    <property type="protein sequence ID" value="KAH0622989.1"/>
    <property type="molecule type" value="Genomic_DNA"/>
</dbReference>
<comment type="similarity">
    <text evidence="2 9">Belongs to the inorganic phosphate transporter (PiT) (TC 2.A.20) family.</text>
</comment>
<evidence type="ECO:0000256" key="4">
    <source>
        <dbReference type="ARBA" id="ARBA00022592"/>
    </source>
</evidence>
<feature type="transmembrane region" description="Helical" evidence="9">
    <location>
        <begin position="742"/>
        <end position="759"/>
    </location>
</feature>
<evidence type="ECO:0000256" key="6">
    <source>
        <dbReference type="ARBA" id="ARBA00022847"/>
    </source>
</evidence>
<dbReference type="PANTHER" id="PTHR11101">
    <property type="entry name" value="PHOSPHATE TRANSPORTER"/>
    <property type="match status" value="1"/>
</dbReference>
<evidence type="ECO:0000256" key="5">
    <source>
        <dbReference type="ARBA" id="ARBA00022692"/>
    </source>
</evidence>
<evidence type="ECO:0000256" key="10">
    <source>
        <dbReference type="SAM" id="MobiDB-lite"/>
    </source>
</evidence>
<dbReference type="PANTHER" id="PTHR11101:SF46">
    <property type="entry name" value="SODIUM-DEPENDENT PHOSPHATE TRANSPORTER 1"/>
    <property type="match status" value="1"/>
</dbReference>
<keyword evidence="6" id="KW-0769">Symport</keyword>
<evidence type="ECO:0000256" key="2">
    <source>
        <dbReference type="ARBA" id="ARBA00009916"/>
    </source>
</evidence>
<evidence type="ECO:0000256" key="7">
    <source>
        <dbReference type="ARBA" id="ARBA00022989"/>
    </source>
</evidence>
<dbReference type="Proteomes" id="UP000826234">
    <property type="component" value="Unassembled WGS sequence"/>
</dbReference>
<evidence type="ECO:0000256" key="1">
    <source>
        <dbReference type="ARBA" id="ARBA00004141"/>
    </source>
</evidence>
<feature type="region of interest" description="Disordered" evidence="10">
    <location>
        <begin position="400"/>
        <end position="444"/>
    </location>
</feature>
<comment type="subcellular location">
    <subcellularLocation>
        <location evidence="1 9">Membrane</location>
        <topology evidence="1 9">Multi-pass membrane protein</topology>
    </subcellularLocation>
</comment>
<comment type="function">
    <text evidence="9">Sodium-phosphate symporter.</text>
</comment>
<proteinExistence type="inferred from homology"/>
<reference evidence="11 12" key="1">
    <citation type="journal article" date="2022" name="Gigascience">
        <title>A chromosome-level genome assembly and annotation of the desert horned lizard, Phrynosoma platyrhinos, provides insight into chromosomal rearrangements among reptiles.</title>
        <authorList>
            <person name="Koochekian N."/>
            <person name="Ascanio A."/>
            <person name="Farleigh K."/>
            <person name="Card D.C."/>
            <person name="Schield D.R."/>
            <person name="Castoe T.A."/>
            <person name="Jezkova T."/>
        </authorList>
    </citation>
    <scope>NUCLEOTIDE SEQUENCE [LARGE SCALE GENOMIC DNA]</scope>
    <source>
        <strain evidence="11">NK-2021</strain>
    </source>
</reference>
<keyword evidence="12" id="KW-1185">Reference proteome</keyword>
<gene>
    <name evidence="11" type="ORF">JD844_030874</name>
</gene>
<evidence type="ECO:0000313" key="12">
    <source>
        <dbReference type="Proteomes" id="UP000826234"/>
    </source>
</evidence>
<protein>
    <recommendedName>
        <fullName evidence="9">Phosphate transporter</fullName>
    </recommendedName>
</protein>
<evidence type="ECO:0000256" key="3">
    <source>
        <dbReference type="ARBA" id="ARBA00022448"/>
    </source>
</evidence>
<feature type="region of interest" description="Disordered" evidence="10">
    <location>
        <begin position="1"/>
        <end position="68"/>
    </location>
</feature>
<accession>A0ABQ7T003</accession>
<keyword evidence="3 9" id="KW-0813">Transport</keyword>
<feature type="transmembrane region" description="Helical" evidence="9">
    <location>
        <begin position="826"/>
        <end position="852"/>
    </location>
</feature>
<feature type="region of interest" description="Disordered" evidence="10">
    <location>
        <begin position="95"/>
        <end position="166"/>
    </location>
</feature>
<evidence type="ECO:0000256" key="8">
    <source>
        <dbReference type="ARBA" id="ARBA00023136"/>
    </source>
</evidence>
<keyword evidence="7 9" id="KW-1133">Transmembrane helix</keyword>
<keyword evidence="4 9" id="KW-0592">Phosphate transport</keyword>
<organism evidence="11 12">
    <name type="scientific">Phrynosoma platyrhinos</name>
    <name type="common">Desert horned lizard</name>
    <dbReference type="NCBI Taxonomy" id="52577"/>
    <lineage>
        <taxon>Eukaryota</taxon>
        <taxon>Metazoa</taxon>
        <taxon>Chordata</taxon>
        <taxon>Craniata</taxon>
        <taxon>Vertebrata</taxon>
        <taxon>Euteleostomi</taxon>
        <taxon>Lepidosauria</taxon>
        <taxon>Squamata</taxon>
        <taxon>Bifurcata</taxon>
        <taxon>Unidentata</taxon>
        <taxon>Episquamata</taxon>
        <taxon>Toxicofera</taxon>
        <taxon>Iguania</taxon>
        <taxon>Phrynosomatidae</taxon>
        <taxon>Phrynosomatinae</taxon>
        <taxon>Phrynosoma</taxon>
    </lineage>
</organism>
<feature type="transmembrane region" description="Helical" evidence="9">
    <location>
        <begin position="363"/>
        <end position="385"/>
    </location>
</feature>
<feature type="transmembrane region" description="Helical" evidence="9">
    <location>
        <begin position="335"/>
        <end position="357"/>
    </location>
</feature>
<evidence type="ECO:0000313" key="11">
    <source>
        <dbReference type="EMBL" id="KAH0622989.1"/>
    </source>
</evidence>
<dbReference type="InterPro" id="IPR001204">
    <property type="entry name" value="Phos_transporter"/>
</dbReference>
<keyword evidence="8 9" id="KW-0472">Membrane</keyword>
<keyword evidence="5 9" id="KW-0812">Transmembrane</keyword>
<evidence type="ECO:0000256" key="9">
    <source>
        <dbReference type="RuleBase" id="RU363058"/>
    </source>
</evidence>
<feature type="non-terminal residue" evidence="11">
    <location>
        <position position="1"/>
    </location>
</feature>